<accession>A0A2V1DAH2</accession>
<organism evidence="3 4">
    <name type="scientific">Periconia macrospinosa</name>
    <dbReference type="NCBI Taxonomy" id="97972"/>
    <lineage>
        <taxon>Eukaryota</taxon>
        <taxon>Fungi</taxon>
        <taxon>Dikarya</taxon>
        <taxon>Ascomycota</taxon>
        <taxon>Pezizomycotina</taxon>
        <taxon>Dothideomycetes</taxon>
        <taxon>Pleosporomycetidae</taxon>
        <taxon>Pleosporales</taxon>
        <taxon>Massarineae</taxon>
        <taxon>Periconiaceae</taxon>
        <taxon>Periconia</taxon>
    </lineage>
</organism>
<feature type="region of interest" description="Disordered" evidence="1">
    <location>
        <begin position="1"/>
        <end position="32"/>
    </location>
</feature>
<dbReference type="EMBL" id="KZ805547">
    <property type="protein sequence ID" value="PVH94179.1"/>
    <property type="molecule type" value="Genomic_DNA"/>
</dbReference>
<proteinExistence type="predicted"/>
<dbReference type="OrthoDB" id="3231000at2759"/>
<name>A0A2V1DAH2_9PLEO</name>
<feature type="transmembrane region" description="Helical" evidence="2">
    <location>
        <begin position="425"/>
        <end position="446"/>
    </location>
</feature>
<dbReference type="AlphaFoldDB" id="A0A2V1DAH2"/>
<reference evidence="3 4" key="1">
    <citation type="journal article" date="2018" name="Sci. Rep.">
        <title>Comparative genomics provides insights into the lifestyle and reveals functional heterogeneity of dark septate endophytic fungi.</title>
        <authorList>
            <person name="Knapp D.G."/>
            <person name="Nemeth J.B."/>
            <person name="Barry K."/>
            <person name="Hainaut M."/>
            <person name="Henrissat B."/>
            <person name="Johnson J."/>
            <person name="Kuo A."/>
            <person name="Lim J.H.P."/>
            <person name="Lipzen A."/>
            <person name="Nolan M."/>
            <person name="Ohm R.A."/>
            <person name="Tamas L."/>
            <person name="Grigoriev I.V."/>
            <person name="Spatafora J.W."/>
            <person name="Nagy L.G."/>
            <person name="Kovacs G.M."/>
        </authorList>
    </citation>
    <scope>NUCLEOTIDE SEQUENCE [LARGE SCALE GENOMIC DNA]</scope>
    <source>
        <strain evidence="3 4">DSE2036</strain>
    </source>
</reference>
<feature type="transmembrane region" description="Helical" evidence="2">
    <location>
        <begin position="452"/>
        <end position="472"/>
    </location>
</feature>
<evidence type="ECO:0000256" key="2">
    <source>
        <dbReference type="SAM" id="Phobius"/>
    </source>
</evidence>
<sequence>MSNDRRPGKLDSRATSANARHTAHEEDSSSVNAREQNLQQYLKAHSNSSNDCAWLYELLSSAAISAEKVDPIYHVKLHYQDRGDPAATTTKDFRSGNFALLDLENCLASTHLRAVILCHRDSSRVDPKIVNLLWTTFRIDVSFMRHHFDYKNFRYEKGCPKMIRSRLEEESGLVEDYWTFGGRWNPIRLPSETQASILRLSVDSECLSICHRDSVVIALVRSHSVYQIPSSPRKEHSQRDNGSFPCSVDLYTATADTSSTSYEFLSDPSEFSRRIVHFYARFLILRCYEDYALRHDPQPIELGESDRAGPQDNPYIEAMHRRQLELVKLKQDLTGYLGPLACDHKSIPNSKGSNLAENSYQQKLQGLLTDVEMLLSLYEQAMKIYEWHIHGSDSNYRGELASEQLEEARESKATAISLGKLSNMAFLYLPLNFVCAMLAMNLAIFGQGKVPVWVFFLLVVLFSLLTYLPVLFKLDQQRVRLNKVAYHLAWRSPPAAFWFLAFTFTHNHAQNFEILNSGLAQIFLGYNGPRTKGWTNGRNDSNFETATCGSKAFWKGKVQNIFLAVKGLDSNAEPTELVV</sequence>
<protein>
    <submittedName>
        <fullName evidence="3">Uncharacterized protein</fullName>
    </submittedName>
</protein>
<keyword evidence="4" id="KW-1185">Reference proteome</keyword>
<keyword evidence="2" id="KW-1133">Transmembrane helix</keyword>
<dbReference type="Proteomes" id="UP000244855">
    <property type="component" value="Unassembled WGS sequence"/>
</dbReference>
<feature type="compositionally biased region" description="Basic and acidic residues" evidence="1">
    <location>
        <begin position="1"/>
        <end position="12"/>
    </location>
</feature>
<evidence type="ECO:0000313" key="3">
    <source>
        <dbReference type="EMBL" id="PVH94179.1"/>
    </source>
</evidence>
<evidence type="ECO:0000256" key="1">
    <source>
        <dbReference type="SAM" id="MobiDB-lite"/>
    </source>
</evidence>
<keyword evidence="2" id="KW-0472">Membrane</keyword>
<keyword evidence="2" id="KW-0812">Transmembrane</keyword>
<gene>
    <name evidence="3" type="ORF">DM02DRAFT_676378</name>
</gene>
<evidence type="ECO:0000313" key="4">
    <source>
        <dbReference type="Proteomes" id="UP000244855"/>
    </source>
</evidence>